<keyword evidence="3" id="KW-1185">Reference proteome</keyword>
<dbReference type="AlphaFoldDB" id="A0A183ASM4"/>
<evidence type="ECO:0000313" key="4">
    <source>
        <dbReference type="WBParaSite" id="ECPE_0000999101-mRNA-1"/>
    </source>
</evidence>
<gene>
    <name evidence="2" type="ORF">ECPE_LOCUS9959</name>
</gene>
<proteinExistence type="predicted"/>
<dbReference type="Proteomes" id="UP000272942">
    <property type="component" value="Unassembled WGS sequence"/>
</dbReference>
<organism evidence="4">
    <name type="scientific">Echinostoma caproni</name>
    <dbReference type="NCBI Taxonomy" id="27848"/>
    <lineage>
        <taxon>Eukaryota</taxon>
        <taxon>Metazoa</taxon>
        <taxon>Spiralia</taxon>
        <taxon>Lophotrochozoa</taxon>
        <taxon>Platyhelminthes</taxon>
        <taxon>Trematoda</taxon>
        <taxon>Digenea</taxon>
        <taxon>Plagiorchiida</taxon>
        <taxon>Echinostomata</taxon>
        <taxon>Echinostomatoidea</taxon>
        <taxon>Echinostomatidae</taxon>
        <taxon>Echinostoma</taxon>
    </lineage>
</organism>
<accession>A0A183ASM4</accession>
<reference evidence="2 3" key="2">
    <citation type="submission" date="2018-11" db="EMBL/GenBank/DDBJ databases">
        <authorList>
            <consortium name="Pathogen Informatics"/>
        </authorList>
    </citation>
    <scope>NUCLEOTIDE SEQUENCE [LARGE SCALE GENOMIC DNA]</scope>
    <source>
        <strain evidence="2 3">Egypt</strain>
    </source>
</reference>
<evidence type="ECO:0000256" key="1">
    <source>
        <dbReference type="SAM" id="MobiDB-lite"/>
    </source>
</evidence>
<dbReference type="WBParaSite" id="ECPE_0000999101-mRNA-1">
    <property type="protein sequence ID" value="ECPE_0000999101-mRNA-1"/>
    <property type="gene ID" value="ECPE_0000999101"/>
</dbReference>
<protein>
    <submittedName>
        <fullName evidence="4">Spaetzle domain-containing protein</fullName>
    </submittedName>
</protein>
<feature type="region of interest" description="Disordered" evidence="1">
    <location>
        <begin position="147"/>
        <end position="178"/>
    </location>
</feature>
<sequence>MLRTIVDSMLAQLHPSSPWVRLNQGHTIDSDVGEPDIADTTRLVNPRHSVGYRISSNKPPPGLGYPPFSYEPLDPDGSGGLGWKQPTFPWHPRPAGTKHTRPDDCLTRSHHPYLTGYVAAEGDSLKSDENRTIYDHLIDKNTDVTYLDLSDSSRPGPILRSKSSSPPRHRNRHLSNHRHLNEMVATPVARKLPPPPNSVFPGIRSRGPFGAIEIPSKRWIEFDGSSHNQKPNNDQPICVHFDSNVLTDFRCANRPIGMKHRAAMVPNNVCTLLDGTTHALPFSVSLCNCRSAIRLHAYKEC</sequence>
<name>A0A183ASM4_9TREM</name>
<feature type="compositionally biased region" description="Basic residues" evidence="1">
    <location>
        <begin position="167"/>
        <end position="178"/>
    </location>
</feature>
<evidence type="ECO:0000313" key="3">
    <source>
        <dbReference type="Proteomes" id="UP000272942"/>
    </source>
</evidence>
<reference evidence="4" key="1">
    <citation type="submission" date="2016-06" db="UniProtKB">
        <authorList>
            <consortium name="WormBaseParasite"/>
        </authorList>
    </citation>
    <scope>IDENTIFICATION</scope>
</reference>
<dbReference type="EMBL" id="UZAN01048238">
    <property type="protein sequence ID" value="VDP86256.1"/>
    <property type="molecule type" value="Genomic_DNA"/>
</dbReference>
<evidence type="ECO:0000313" key="2">
    <source>
        <dbReference type="EMBL" id="VDP86256.1"/>
    </source>
</evidence>